<reference evidence="2" key="3">
    <citation type="submission" date="2022-06" db="UniProtKB">
        <authorList>
            <consortium name="EnsemblPlants"/>
        </authorList>
    </citation>
    <scope>IDENTIFICATION</scope>
</reference>
<dbReference type="AlphaFoldDB" id="A0A8R7QJZ7"/>
<name>A0A8R7QJZ7_TRIUA</name>
<reference evidence="2" key="2">
    <citation type="submission" date="2018-03" db="EMBL/GenBank/DDBJ databases">
        <title>The Triticum urartu genome reveals the dynamic nature of wheat genome evolution.</title>
        <authorList>
            <person name="Ling H."/>
            <person name="Ma B."/>
            <person name="Shi X."/>
            <person name="Liu H."/>
            <person name="Dong L."/>
            <person name="Sun H."/>
            <person name="Cao Y."/>
            <person name="Gao Q."/>
            <person name="Zheng S."/>
            <person name="Li Y."/>
            <person name="Yu Y."/>
            <person name="Du H."/>
            <person name="Qi M."/>
            <person name="Li Y."/>
            <person name="Yu H."/>
            <person name="Cui Y."/>
            <person name="Wang N."/>
            <person name="Chen C."/>
            <person name="Wu H."/>
            <person name="Zhao Y."/>
            <person name="Zhang J."/>
            <person name="Li Y."/>
            <person name="Zhou W."/>
            <person name="Zhang B."/>
            <person name="Hu W."/>
            <person name="Eijk M."/>
            <person name="Tang J."/>
            <person name="Witsenboer H."/>
            <person name="Zhao S."/>
            <person name="Li Z."/>
            <person name="Zhang A."/>
            <person name="Wang D."/>
            <person name="Liang C."/>
        </authorList>
    </citation>
    <scope>NUCLEOTIDE SEQUENCE [LARGE SCALE GENOMIC DNA]</scope>
    <source>
        <strain evidence="2">cv. G1812</strain>
    </source>
</reference>
<dbReference type="Gramene" id="TuG1812G0500004896.01.T01">
    <property type="protein sequence ID" value="TuG1812G0500004896.01.T01"/>
    <property type="gene ID" value="TuG1812G0500004896.01"/>
</dbReference>
<organism evidence="2 3">
    <name type="scientific">Triticum urartu</name>
    <name type="common">Red wild einkorn</name>
    <name type="synonym">Crithodium urartu</name>
    <dbReference type="NCBI Taxonomy" id="4572"/>
    <lineage>
        <taxon>Eukaryota</taxon>
        <taxon>Viridiplantae</taxon>
        <taxon>Streptophyta</taxon>
        <taxon>Embryophyta</taxon>
        <taxon>Tracheophyta</taxon>
        <taxon>Spermatophyta</taxon>
        <taxon>Magnoliopsida</taxon>
        <taxon>Liliopsida</taxon>
        <taxon>Poales</taxon>
        <taxon>Poaceae</taxon>
        <taxon>BOP clade</taxon>
        <taxon>Pooideae</taxon>
        <taxon>Triticodae</taxon>
        <taxon>Triticeae</taxon>
        <taxon>Triticinae</taxon>
        <taxon>Triticum</taxon>
    </lineage>
</organism>
<evidence type="ECO:0000259" key="1">
    <source>
        <dbReference type="Pfam" id="PF13976"/>
    </source>
</evidence>
<dbReference type="Proteomes" id="UP000015106">
    <property type="component" value="Chromosome 5"/>
</dbReference>
<dbReference type="InterPro" id="IPR025724">
    <property type="entry name" value="GAG-pre-integrase_dom"/>
</dbReference>
<protein>
    <recommendedName>
        <fullName evidence="1">GAG-pre-integrase domain-containing protein</fullName>
    </recommendedName>
</protein>
<dbReference type="Pfam" id="PF13976">
    <property type="entry name" value="gag_pre-integrs"/>
    <property type="match status" value="1"/>
</dbReference>
<dbReference type="EnsemblPlants" id="TuG1812G0500004896.01.T01">
    <property type="protein sequence ID" value="TuG1812G0500004896.01.T01"/>
    <property type="gene ID" value="TuG1812G0500004896.01"/>
</dbReference>
<evidence type="ECO:0000313" key="2">
    <source>
        <dbReference type="EnsemblPlants" id="TuG1812G0500004896.01.T01"/>
    </source>
</evidence>
<evidence type="ECO:0000313" key="3">
    <source>
        <dbReference type="Proteomes" id="UP000015106"/>
    </source>
</evidence>
<accession>A0A8R7QJZ7</accession>
<feature type="domain" description="GAG-pre-integrase" evidence="1">
    <location>
        <begin position="28"/>
        <end position="95"/>
    </location>
</feature>
<keyword evidence="3" id="KW-1185">Reference proteome</keyword>
<reference evidence="3" key="1">
    <citation type="journal article" date="2013" name="Nature">
        <title>Draft genome of the wheat A-genome progenitor Triticum urartu.</title>
        <authorList>
            <person name="Ling H.Q."/>
            <person name="Zhao S."/>
            <person name="Liu D."/>
            <person name="Wang J."/>
            <person name="Sun H."/>
            <person name="Zhang C."/>
            <person name="Fan H."/>
            <person name="Li D."/>
            <person name="Dong L."/>
            <person name="Tao Y."/>
            <person name="Gao C."/>
            <person name="Wu H."/>
            <person name="Li Y."/>
            <person name="Cui Y."/>
            <person name="Guo X."/>
            <person name="Zheng S."/>
            <person name="Wang B."/>
            <person name="Yu K."/>
            <person name="Liang Q."/>
            <person name="Yang W."/>
            <person name="Lou X."/>
            <person name="Chen J."/>
            <person name="Feng M."/>
            <person name="Jian J."/>
            <person name="Zhang X."/>
            <person name="Luo G."/>
            <person name="Jiang Y."/>
            <person name="Liu J."/>
            <person name="Wang Z."/>
            <person name="Sha Y."/>
            <person name="Zhang B."/>
            <person name="Wu H."/>
            <person name="Tang D."/>
            <person name="Shen Q."/>
            <person name="Xue P."/>
            <person name="Zou S."/>
            <person name="Wang X."/>
            <person name="Liu X."/>
            <person name="Wang F."/>
            <person name="Yang Y."/>
            <person name="An X."/>
            <person name="Dong Z."/>
            <person name="Zhang K."/>
            <person name="Zhang X."/>
            <person name="Luo M.C."/>
            <person name="Dvorak J."/>
            <person name="Tong Y."/>
            <person name="Wang J."/>
            <person name="Yang H."/>
            <person name="Li Z."/>
            <person name="Wang D."/>
            <person name="Zhang A."/>
            <person name="Wang J."/>
        </authorList>
    </citation>
    <scope>NUCLEOTIDE SEQUENCE</scope>
    <source>
        <strain evidence="3">cv. G1812</strain>
    </source>
</reference>
<proteinExistence type="predicted"/>
<sequence>MVVIKYTRQVEQDLATRRVILRGKCEGGLYPLISSSPSSWSNKQAWSVTKPSSAKWHSRLGHPSSVIVQHVLSRNKLPFESSVESICDACQQAKSHQLPY</sequence>